<protein>
    <submittedName>
        <fullName evidence="1">Uncharacterized protein</fullName>
    </submittedName>
</protein>
<evidence type="ECO:0000313" key="2">
    <source>
        <dbReference type="Proteomes" id="UP001139488"/>
    </source>
</evidence>
<organism evidence="1 2">
    <name type="scientific">Vibrio gelatinilyticus</name>
    <dbReference type="NCBI Taxonomy" id="2893468"/>
    <lineage>
        <taxon>Bacteria</taxon>
        <taxon>Pseudomonadati</taxon>
        <taxon>Pseudomonadota</taxon>
        <taxon>Gammaproteobacteria</taxon>
        <taxon>Vibrionales</taxon>
        <taxon>Vibrionaceae</taxon>
        <taxon>Vibrio</taxon>
    </lineage>
</organism>
<keyword evidence="2" id="KW-1185">Reference proteome</keyword>
<accession>A0A9X2B0T4</accession>
<reference evidence="1" key="1">
    <citation type="submission" date="2021-11" db="EMBL/GenBank/DDBJ databases">
        <title>Vibrio ZSDE26 sp. nov. and Vibrio ZSDZ34 sp. nov., isolated from coastal seawater in Qingdao.</title>
        <authorList>
            <person name="Zhang P."/>
        </authorList>
    </citation>
    <scope>NUCLEOTIDE SEQUENCE</scope>
    <source>
        <strain evidence="1">ZSDZ34</strain>
    </source>
</reference>
<proteinExistence type="predicted"/>
<evidence type="ECO:0000313" key="1">
    <source>
        <dbReference type="EMBL" id="MCJ2378913.1"/>
    </source>
</evidence>
<feature type="non-terminal residue" evidence="1">
    <location>
        <position position="1"/>
    </location>
</feature>
<dbReference type="AlphaFoldDB" id="A0A9X2B0T4"/>
<gene>
    <name evidence="1" type="ORF">LNL84_19110</name>
</gene>
<dbReference type="Proteomes" id="UP001139488">
    <property type="component" value="Unassembled WGS sequence"/>
</dbReference>
<dbReference type="RefSeq" id="WP_244359407.1">
    <property type="nucleotide sequence ID" value="NZ_JAJNNZ010000027.1"/>
</dbReference>
<sequence length="105" mass="12013">FNQVTCNFQAFQLSVEVGGHSIDISCSVNHFFKLFSIWLIPFQTSQALALPPCRLELRIIGRTIPCATLFCVFFLKKDCLVEFTSKKQKESTKTLLLARKLQLTR</sequence>
<comment type="caution">
    <text evidence="1">The sequence shown here is derived from an EMBL/GenBank/DDBJ whole genome shotgun (WGS) entry which is preliminary data.</text>
</comment>
<name>A0A9X2B0T4_9VIBR</name>
<dbReference type="EMBL" id="JAJNNZ010000027">
    <property type="protein sequence ID" value="MCJ2378913.1"/>
    <property type="molecule type" value="Genomic_DNA"/>
</dbReference>